<evidence type="ECO:0000313" key="1">
    <source>
        <dbReference type="EMBL" id="RKT79837.1"/>
    </source>
</evidence>
<dbReference type="RefSeq" id="WP_121034661.1">
    <property type="nucleotide sequence ID" value="NZ_RBXT01000001.1"/>
</dbReference>
<organism evidence="1 2">
    <name type="scientific">Terracoccus luteus</name>
    <dbReference type="NCBI Taxonomy" id="53356"/>
    <lineage>
        <taxon>Bacteria</taxon>
        <taxon>Bacillati</taxon>
        <taxon>Actinomycetota</taxon>
        <taxon>Actinomycetes</taxon>
        <taxon>Micrococcales</taxon>
        <taxon>Intrasporangiaceae</taxon>
        <taxon>Terracoccus</taxon>
    </lineage>
</organism>
<name>A0A495XZW2_9MICO</name>
<protein>
    <submittedName>
        <fullName evidence="1">Uncharacterized protein</fullName>
    </submittedName>
</protein>
<reference evidence="1 2" key="1">
    <citation type="submission" date="2018-10" db="EMBL/GenBank/DDBJ databases">
        <title>Sequencing the genomes of 1000 actinobacteria strains.</title>
        <authorList>
            <person name="Klenk H.-P."/>
        </authorList>
    </citation>
    <scope>NUCLEOTIDE SEQUENCE [LARGE SCALE GENOMIC DNA]</scope>
    <source>
        <strain evidence="1 2">DSM 44267</strain>
    </source>
</reference>
<proteinExistence type="predicted"/>
<accession>A0A495XZW2</accession>
<dbReference type="OrthoDB" id="9156922at2"/>
<evidence type="ECO:0000313" key="2">
    <source>
        <dbReference type="Proteomes" id="UP000278440"/>
    </source>
</evidence>
<dbReference type="Proteomes" id="UP000278440">
    <property type="component" value="Unassembled WGS sequence"/>
</dbReference>
<comment type="caution">
    <text evidence="1">The sequence shown here is derived from an EMBL/GenBank/DDBJ whole genome shotgun (WGS) entry which is preliminary data.</text>
</comment>
<dbReference type="EMBL" id="RBXT01000001">
    <property type="protein sequence ID" value="RKT79837.1"/>
    <property type="molecule type" value="Genomic_DNA"/>
</dbReference>
<gene>
    <name evidence="1" type="ORF">DFJ68_3315</name>
</gene>
<keyword evidence="2" id="KW-1185">Reference proteome</keyword>
<dbReference type="AlphaFoldDB" id="A0A495XZW2"/>
<sequence>MSAQDDSVIAHLDVLHEMQLEGMGAEERVDWQTKITQVKADYEKARAIEKSDKSDADQRKRAKDVGDAIAKAAPAVTKSVIAAVAAFRKGDAVTGSAELMDIVASLAPLVSTVLSAAGPEVALVGALFSVVAQILRCFGPKQESEGATFEKLLRQLESQTQVRDIKQVHDQVLVDAVVIMQQSSTLRVLAAHEPRTHADYTHLLAELEACQRALDGTSPFKNAKTFQSWGVVEYLRSPENQDVDLWPTVLGLFCKTYADLVSSSMTLTLMAHSDDMATLMASVDPGSANPLGADDKRDLEKALISIRGIAEASKQAYEVANALVLDKLRELSGTAQRWGLFTHIGTNHSLWFVSGPGKVKRGEWVDRSDRNYFHDVVLAEDAGSRIEKGDSSRTFDFTPRHHCFVLKSSSSSYPGSNHWVDHGWVRTDTLTFERYRDVLDNFEAAFTGAWVAGQDEHGLDVVAGSGRNPGGVGSVMRWTLPAAGDFDDKALERVDWWPQVPAPVTGIGAVSTPRHSAADPDQLLVPVERTPWMLYASLEGHGDLYVNVDNADHQMPGPEGWAACSGVAVDDTHVWVHRPEGFAVASHASVLAHLAGRLPSPRWLAGPELGTELLGDNLYHGDPVPAGSSMTHDGESVTQPPPLLGVTSFSACADGTVVASVLRRSVGVVRVPYGTGPSGFDRCDFRDEWTIRTAPVQVDLASGRVTAGQWLRIPGEARHVQKLPMPGWALYDSLVARLA</sequence>